<feature type="domain" description="Peptidase M28" evidence="1">
    <location>
        <begin position="83"/>
        <end position="299"/>
    </location>
</feature>
<dbReference type="RefSeq" id="WP_265790895.1">
    <property type="nucleotide sequence ID" value="NZ_BAABRS010000003.1"/>
</dbReference>
<dbReference type="SUPFAM" id="SSF53187">
    <property type="entry name" value="Zn-dependent exopeptidases"/>
    <property type="match status" value="1"/>
</dbReference>
<sequence>MVESDKQNNGDQLSQNQRELADKLEEDVRYLSEYIGERNMRRPVRMEKTAAWIEDRMHRAGYSVTRQTYQIQSGAFQGSSADNVIAELKGKRNPEEIIIIGAHYDTVPGSPGANDNSSAVAVLLMLAEWFKDSSQSRTIRFVSFANEEPPFFKTEDMGSYAYARKAKENGEQIKAMIAMDGLGYFSDQEGSQRFPLPGLGLFYPSTANFIVFASRVADRDLMNKSLDTFRKSTELKAEGVALPGITPGVSWSDHWSFWQFDYPAFMITDTLPFRDPNYHSPADTAERLDYHHMALIAEGLKHIISSLASG</sequence>
<dbReference type="Gene3D" id="3.40.630.10">
    <property type="entry name" value="Zn peptidases"/>
    <property type="match status" value="1"/>
</dbReference>
<dbReference type="PANTHER" id="PTHR12147:SF26">
    <property type="entry name" value="PEPTIDASE M28 DOMAIN-CONTAINING PROTEIN"/>
    <property type="match status" value="1"/>
</dbReference>
<dbReference type="Pfam" id="PF04389">
    <property type="entry name" value="Peptidase_M28"/>
    <property type="match status" value="1"/>
</dbReference>
<proteinExistence type="predicted"/>
<protein>
    <submittedName>
        <fullName evidence="2">M20/M25/M40 family metallo-hydrolase</fullName>
    </submittedName>
</protein>
<evidence type="ECO:0000313" key="3">
    <source>
        <dbReference type="Proteomes" id="UP001207337"/>
    </source>
</evidence>
<comment type="caution">
    <text evidence="2">The sequence shown here is derived from an EMBL/GenBank/DDBJ whole genome shotgun (WGS) entry which is preliminary data.</text>
</comment>
<dbReference type="Proteomes" id="UP001207337">
    <property type="component" value="Unassembled WGS sequence"/>
</dbReference>
<organism evidence="2 3">
    <name type="scientific">Fodinibius salicampi</name>
    <dbReference type="NCBI Taxonomy" id="1920655"/>
    <lineage>
        <taxon>Bacteria</taxon>
        <taxon>Pseudomonadati</taxon>
        <taxon>Balneolota</taxon>
        <taxon>Balneolia</taxon>
        <taxon>Balneolales</taxon>
        <taxon>Balneolaceae</taxon>
        <taxon>Fodinibius</taxon>
    </lineage>
</organism>
<gene>
    <name evidence="2" type="ORF">LQ318_13375</name>
</gene>
<name>A0ABT3Q1G5_9BACT</name>
<dbReference type="InterPro" id="IPR045175">
    <property type="entry name" value="M28_fam"/>
</dbReference>
<accession>A0ABT3Q1G5</accession>
<evidence type="ECO:0000259" key="1">
    <source>
        <dbReference type="Pfam" id="PF04389"/>
    </source>
</evidence>
<keyword evidence="3" id="KW-1185">Reference proteome</keyword>
<dbReference type="EMBL" id="JAJNDC010000003">
    <property type="protein sequence ID" value="MCW9713896.1"/>
    <property type="molecule type" value="Genomic_DNA"/>
</dbReference>
<evidence type="ECO:0000313" key="2">
    <source>
        <dbReference type="EMBL" id="MCW9713896.1"/>
    </source>
</evidence>
<dbReference type="InterPro" id="IPR007484">
    <property type="entry name" value="Peptidase_M28"/>
</dbReference>
<dbReference type="PANTHER" id="PTHR12147">
    <property type="entry name" value="METALLOPEPTIDASE M28 FAMILY MEMBER"/>
    <property type="match status" value="1"/>
</dbReference>
<reference evidence="2 3" key="1">
    <citation type="submission" date="2021-11" db="EMBL/GenBank/DDBJ databases">
        <title>Aliifidinibius sp. nov., a new bacterium isolated from saline soil.</title>
        <authorList>
            <person name="Galisteo C."/>
            <person name="De La Haba R."/>
            <person name="Sanchez-Porro C."/>
            <person name="Ventosa A."/>
        </authorList>
    </citation>
    <scope>NUCLEOTIDE SEQUENCE [LARGE SCALE GENOMIC DNA]</scope>
    <source>
        <strain evidence="2 3">KACC 190600</strain>
    </source>
</reference>